<sequence>MTRAGQGLVNCVFFFQVASRILSIISIHCMDRACCSRTFFLGGFMILCVTLYTIHQHWTVFFR</sequence>
<dbReference type="HOGENOM" id="CLU_2885923_0_0_1"/>
<keyword evidence="1" id="KW-0472">Membrane</keyword>
<evidence type="ECO:0000313" key="3">
    <source>
        <dbReference type="Proteomes" id="UP000027222"/>
    </source>
</evidence>
<gene>
    <name evidence="2" type="ORF">GALMADRAFT_346739</name>
</gene>
<name>A0A067U1R5_GALM3</name>
<keyword evidence="3" id="KW-1185">Reference proteome</keyword>
<organism evidence="2 3">
    <name type="scientific">Galerina marginata (strain CBS 339.88)</name>
    <dbReference type="NCBI Taxonomy" id="685588"/>
    <lineage>
        <taxon>Eukaryota</taxon>
        <taxon>Fungi</taxon>
        <taxon>Dikarya</taxon>
        <taxon>Basidiomycota</taxon>
        <taxon>Agaricomycotina</taxon>
        <taxon>Agaricomycetes</taxon>
        <taxon>Agaricomycetidae</taxon>
        <taxon>Agaricales</taxon>
        <taxon>Agaricineae</taxon>
        <taxon>Strophariaceae</taxon>
        <taxon>Galerina</taxon>
    </lineage>
</organism>
<keyword evidence="1" id="KW-0812">Transmembrane</keyword>
<evidence type="ECO:0000313" key="2">
    <source>
        <dbReference type="EMBL" id="KDR85298.1"/>
    </source>
</evidence>
<dbReference type="Proteomes" id="UP000027222">
    <property type="component" value="Unassembled WGS sequence"/>
</dbReference>
<keyword evidence="1" id="KW-1133">Transmembrane helix</keyword>
<evidence type="ECO:0000256" key="1">
    <source>
        <dbReference type="SAM" id="Phobius"/>
    </source>
</evidence>
<feature type="transmembrane region" description="Helical" evidence="1">
    <location>
        <begin position="39"/>
        <end position="58"/>
    </location>
</feature>
<reference evidence="3" key="1">
    <citation type="journal article" date="2014" name="Proc. Natl. Acad. Sci. U.S.A.">
        <title>Extensive sampling of basidiomycete genomes demonstrates inadequacy of the white-rot/brown-rot paradigm for wood decay fungi.</title>
        <authorList>
            <person name="Riley R."/>
            <person name="Salamov A.A."/>
            <person name="Brown D.W."/>
            <person name="Nagy L.G."/>
            <person name="Floudas D."/>
            <person name="Held B.W."/>
            <person name="Levasseur A."/>
            <person name="Lombard V."/>
            <person name="Morin E."/>
            <person name="Otillar R."/>
            <person name="Lindquist E.A."/>
            <person name="Sun H."/>
            <person name="LaButti K.M."/>
            <person name="Schmutz J."/>
            <person name="Jabbour D."/>
            <person name="Luo H."/>
            <person name="Baker S.E."/>
            <person name="Pisabarro A.G."/>
            <person name="Walton J.D."/>
            <person name="Blanchette R.A."/>
            <person name="Henrissat B."/>
            <person name="Martin F."/>
            <person name="Cullen D."/>
            <person name="Hibbett D.S."/>
            <person name="Grigoriev I.V."/>
        </authorList>
    </citation>
    <scope>NUCLEOTIDE SEQUENCE [LARGE SCALE GENOMIC DNA]</scope>
    <source>
        <strain evidence="3">CBS 339.88</strain>
    </source>
</reference>
<feature type="transmembrane region" description="Helical" evidence="1">
    <location>
        <begin position="6"/>
        <end position="27"/>
    </location>
</feature>
<dbReference type="EMBL" id="KL142367">
    <property type="protein sequence ID" value="KDR85298.1"/>
    <property type="molecule type" value="Genomic_DNA"/>
</dbReference>
<proteinExistence type="predicted"/>
<dbReference type="AlphaFoldDB" id="A0A067U1R5"/>
<accession>A0A067U1R5</accession>
<protein>
    <submittedName>
        <fullName evidence="2">Uncharacterized protein</fullName>
    </submittedName>
</protein>